<feature type="transmembrane region" description="Helical" evidence="1">
    <location>
        <begin position="145"/>
        <end position="166"/>
    </location>
</feature>
<dbReference type="Proteomes" id="UP000604383">
    <property type="component" value="Unassembled WGS sequence"/>
</dbReference>
<organism evidence="4 5">
    <name type="scientific">Clostridium innocuum</name>
    <dbReference type="NCBI Taxonomy" id="1522"/>
    <lineage>
        <taxon>Bacteria</taxon>
        <taxon>Bacillati</taxon>
        <taxon>Bacillota</taxon>
        <taxon>Clostridia</taxon>
        <taxon>Eubacteriales</taxon>
        <taxon>Clostridiaceae</taxon>
        <taxon>Clostridium</taxon>
    </lineage>
</organism>
<evidence type="ECO:0000313" key="3">
    <source>
        <dbReference type="EMBL" id="MZH55465.1"/>
    </source>
</evidence>
<dbReference type="EMBL" id="JAKTMA010000024">
    <property type="protein sequence ID" value="MCR0233848.1"/>
    <property type="molecule type" value="Genomic_DNA"/>
</dbReference>
<sequence length="187" mass="21509">MPMKLNENNYSYYIYRNLICLAILLHFGYTLLMGILHYGVPLLYNICSVLFYIGMLLLVMKKKRYALAVSLIHLETICFVVLHTVLFGWNASFFLFLIAMASLVYFCPYRSPYIPYLFSILHMLTFFLLHEQIQGTMFSSLPAASLQLLFLCNSFGSFLTILYVAYVSNASADIGKEVLKKQNESLL</sequence>
<gene>
    <name evidence="4" type="ORF">DXA38_03560</name>
    <name evidence="3" type="ORF">GT664_06775</name>
    <name evidence="2" type="ORF">MKC95_13830</name>
</gene>
<dbReference type="Proteomes" id="UP001203972">
    <property type="component" value="Unassembled WGS sequence"/>
</dbReference>
<reference evidence="2" key="3">
    <citation type="journal article" date="2022" name="Clin. Infect. Dis.">
        <title>Association between Clostridium innocuum and antibiotic-associated diarrhea in adults and children: A cross-sectional study and comparative genomics analysis.</title>
        <authorList>
            <person name="Cherny K.E."/>
            <person name="Muscat E.B."/>
            <person name="Balaji A."/>
            <person name="Mukherjee J."/>
            <person name="Ozer E.A."/>
            <person name="Angarone M.P."/>
            <person name="Hauser A.R."/>
            <person name="Sichel J.S."/>
            <person name="Amponsah E."/>
            <person name="Kociolek L.K."/>
        </authorList>
    </citation>
    <scope>NUCLEOTIDE SEQUENCE</scope>
    <source>
        <strain evidence="2">NU1-AC-029v</strain>
    </source>
</reference>
<dbReference type="Proteomes" id="UP000260025">
    <property type="component" value="Unassembled WGS sequence"/>
</dbReference>
<evidence type="ECO:0000256" key="1">
    <source>
        <dbReference type="SAM" id="Phobius"/>
    </source>
</evidence>
<evidence type="ECO:0000313" key="5">
    <source>
        <dbReference type="Proteomes" id="UP000260025"/>
    </source>
</evidence>
<evidence type="ECO:0000313" key="4">
    <source>
        <dbReference type="EMBL" id="RGC18050.1"/>
    </source>
</evidence>
<feature type="transmembrane region" description="Helical" evidence="1">
    <location>
        <begin position="113"/>
        <end position="133"/>
    </location>
</feature>
<comment type="caution">
    <text evidence="4">The sequence shown here is derived from an EMBL/GenBank/DDBJ whole genome shotgun (WGS) entry which is preliminary data.</text>
</comment>
<dbReference type="EMBL" id="QVEV01000003">
    <property type="protein sequence ID" value="RGC18050.1"/>
    <property type="molecule type" value="Genomic_DNA"/>
</dbReference>
<protein>
    <submittedName>
        <fullName evidence="4">Uncharacterized protein</fullName>
    </submittedName>
</protein>
<accession>A0A175ACM9</accession>
<reference evidence="4 5" key="1">
    <citation type="submission" date="2018-08" db="EMBL/GenBank/DDBJ databases">
        <title>A genome reference for cultivated species of the human gut microbiota.</title>
        <authorList>
            <person name="Zou Y."/>
            <person name="Xue W."/>
            <person name="Luo G."/>
        </authorList>
    </citation>
    <scope>NUCLEOTIDE SEQUENCE [LARGE SCALE GENOMIC DNA]</scope>
    <source>
        <strain evidence="4 5">OF01-2LB</strain>
    </source>
</reference>
<keyword evidence="1" id="KW-1133">Transmembrane helix</keyword>
<feature type="transmembrane region" description="Helical" evidence="1">
    <location>
        <begin position="88"/>
        <end position="106"/>
    </location>
</feature>
<dbReference type="OrthoDB" id="9807794at2"/>
<reference evidence="3" key="2">
    <citation type="journal article" date="2019" name="Nat. Med.">
        <title>A library of human gut bacterial isolates paired with longitudinal multiomics data enables mechanistic microbiome research.</title>
        <authorList>
            <person name="Poyet M."/>
            <person name="Groussin M."/>
            <person name="Gibbons S.M."/>
            <person name="Avila-Pacheco J."/>
            <person name="Jiang X."/>
            <person name="Kearney S.M."/>
            <person name="Perrotta A.R."/>
            <person name="Berdy B."/>
            <person name="Zhao S."/>
            <person name="Lieberman T.D."/>
            <person name="Swanson P.K."/>
            <person name="Smith M."/>
            <person name="Roesemann S."/>
            <person name="Alexander J.E."/>
            <person name="Rich S.A."/>
            <person name="Livny J."/>
            <person name="Vlamakis H."/>
            <person name="Clish C."/>
            <person name="Bullock K."/>
            <person name="Deik A."/>
            <person name="Scott J."/>
            <person name="Pierce K.A."/>
            <person name="Xavier R.J."/>
            <person name="Alm E.J."/>
        </authorList>
    </citation>
    <scope>NUCLEOTIDE SEQUENCE</scope>
    <source>
        <strain evidence="3">BIOML-A12</strain>
    </source>
</reference>
<dbReference type="AlphaFoldDB" id="A0A175ACM9"/>
<dbReference type="EMBL" id="WWTN01000008">
    <property type="protein sequence ID" value="MZH55465.1"/>
    <property type="molecule type" value="Genomic_DNA"/>
</dbReference>
<feature type="transmembrane region" description="Helical" evidence="1">
    <location>
        <begin position="65"/>
        <end position="82"/>
    </location>
</feature>
<feature type="transmembrane region" description="Helical" evidence="1">
    <location>
        <begin position="12"/>
        <end position="36"/>
    </location>
</feature>
<keyword evidence="1" id="KW-0812">Transmembrane</keyword>
<proteinExistence type="predicted"/>
<keyword evidence="1" id="KW-0472">Membrane</keyword>
<evidence type="ECO:0000313" key="2">
    <source>
        <dbReference type="EMBL" id="MCR0233848.1"/>
    </source>
</evidence>
<feature type="transmembrane region" description="Helical" evidence="1">
    <location>
        <begin position="42"/>
        <end position="60"/>
    </location>
</feature>
<name>A0A175ACM9_CLOIN</name>
<dbReference type="RefSeq" id="WP_008817620.1">
    <property type="nucleotide sequence ID" value="NZ_AP025565.1"/>
</dbReference>